<organism evidence="7 8">
    <name type="scientific">Buddleja alternifolia</name>
    <dbReference type="NCBI Taxonomy" id="168488"/>
    <lineage>
        <taxon>Eukaryota</taxon>
        <taxon>Viridiplantae</taxon>
        <taxon>Streptophyta</taxon>
        <taxon>Embryophyta</taxon>
        <taxon>Tracheophyta</taxon>
        <taxon>Spermatophyta</taxon>
        <taxon>Magnoliopsida</taxon>
        <taxon>eudicotyledons</taxon>
        <taxon>Gunneridae</taxon>
        <taxon>Pentapetalae</taxon>
        <taxon>asterids</taxon>
        <taxon>lamiids</taxon>
        <taxon>Lamiales</taxon>
        <taxon>Scrophulariaceae</taxon>
        <taxon>Buddlejeae</taxon>
        <taxon>Buddleja</taxon>
    </lineage>
</organism>
<evidence type="ECO:0000256" key="3">
    <source>
        <dbReference type="ARBA" id="ARBA00022525"/>
    </source>
</evidence>
<dbReference type="InterPro" id="IPR032799">
    <property type="entry name" value="TAXi_C"/>
</dbReference>
<proteinExistence type="inferred from homology"/>
<name>A0AAV6WG82_9LAMI</name>
<dbReference type="InterPro" id="IPR021109">
    <property type="entry name" value="Peptidase_aspartic_dom_sf"/>
</dbReference>
<comment type="similarity">
    <text evidence="2">Belongs to the peptidase A1 family.</text>
</comment>
<protein>
    <recommendedName>
        <fullName evidence="6">Peptidase A1 domain-containing protein</fullName>
    </recommendedName>
</protein>
<dbReference type="FunFam" id="2.40.70.10:FF:000041">
    <property type="entry name" value="Basic 7S globulin"/>
    <property type="match status" value="1"/>
</dbReference>
<evidence type="ECO:0000259" key="6">
    <source>
        <dbReference type="PROSITE" id="PS51767"/>
    </source>
</evidence>
<evidence type="ECO:0000256" key="5">
    <source>
        <dbReference type="SAM" id="SignalP"/>
    </source>
</evidence>
<dbReference type="EMBL" id="WHWC01000014">
    <property type="protein sequence ID" value="KAG8370151.1"/>
    <property type="molecule type" value="Genomic_DNA"/>
</dbReference>
<feature type="signal peptide" evidence="5">
    <location>
        <begin position="1"/>
        <end position="23"/>
    </location>
</feature>
<dbReference type="SUPFAM" id="SSF50630">
    <property type="entry name" value="Acid proteases"/>
    <property type="match status" value="1"/>
</dbReference>
<dbReference type="PROSITE" id="PS51767">
    <property type="entry name" value="PEPTIDASE_A1"/>
    <property type="match status" value="1"/>
</dbReference>
<dbReference type="PANTHER" id="PTHR47965:SF46">
    <property type="entry name" value="BASIC 7S GLOBULIN-LIKE"/>
    <property type="match status" value="1"/>
</dbReference>
<accession>A0AAV6WG82</accession>
<feature type="chain" id="PRO_5043596822" description="Peptidase A1 domain-containing protein" evidence="5">
    <location>
        <begin position="24"/>
        <end position="409"/>
    </location>
</feature>
<feature type="domain" description="Peptidase A1" evidence="6">
    <location>
        <begin position="44"/>
        <end position="386"/>
    </location>
</feature>
<dbReference type="InterPro" id="IPR001461">
    <property type="entry name" value="Aspartic_peptidase_A1"/>
</dbReference>
<dbReference type="Pfam" id="PF14541">
    <property type="entry name" value="TAXi_C"/>
    <property type="match status" value="1"/>
</dbReference>
<dbReference type="AlphaFoldDB" id="A0AAV6WG82"/>
<keyword evidence="8" id="KW-1185">Reference proteome</keyword>
<keyword evidence="3" id="KW-0964">Secreted</keyword>
<evidence type="ECO:0000313" key="8">
    <source>
        <dbReference type="Proteomes" id="UP000826271"/>
    </source>
</evidence>
<dbReference type="InterPro" id="IPR032861">
    <property type="entry name" value="TAXi_N"/>
</dbReference>
<dbReference type="Gene3D" id="2.40.70.10">
    <property type="entry name" value="Acid Proteases"/>
    <property type="match status" value="2"/>
</dbReference>
<evidence type="ECO:0000256" key="4">
    <source>
        <dbReference type="ARBA" id="ARBA00022729"/>
    </source>
</evidence>
<dbReference type="PANTHER" id="PTHR47965">
    <property type="entry name" value="ASPARTYL PROTEASE-RELATED"/>
    <property type="match status" value="1"/>
</dbReference>
<dbReference type="InterPro" id="IPR033121">
    <property type="entry name" value="PEPTIDASE_A1"/>
</dbReference>
<keyword evidence="4 5" id="KW-0732">Signal</keyword>
<reference evidence="7" key="1">
    <citation type="submission" date="2019-10" db="EMBL/GenBank/DDBJ databases">
        <authorList>
            <person name="Zhang R."/>
            <person name="Pan Y."/>
            <person name="Wang J."/>
            <person name="Ma R."/>
            <person name="Yu S."/>
        </authorList>
    </citation>
    <scope>NUCLEOTIDE SEQUENCE</scope>
    <source>
        <strain evidence="7">LA-IB0</strain>
        <tissue evidence="7">Leaf</tissue>
    </source>
</reference>
<dbReference type="GO" id="GO:0006508">
    <property type="term" value="P:proteolysis"/>
    <property type="evidence" value="ECO:0007669"/>
    <property type="project" value="InterPro"/>
</dbReference>
<dbReference type="GO" id="GO:0005576">
    <property type="term" value="C:extracellular region"/>
    <property type="evidence" value="ECO:0007669"/>
    <property type="project" value="UniProtKB-SubCell"/>
</dbReference>
<gene>
    <name evidence="7" type="ORF">BUALT_Bualt14G0087500</name>
</gene>
<sequence length="409" mass="44762">MASSVNLFLSIPLIFLISTSVSHNPILPKAAILQVSKDFTTLQYVTTIFMGQTLAPIKLVVDLNNPLIWVDCESKSHHPIKSCSLQCSMAKSIKGCSKFTSETGHNSKPCTLQAQNTISRTSTSGEMNEDLMSIEFWDGKNSGSFATNDQFLFSCAPNLLLKGLAKGAKGMLGLGDSRISLPSQFSSTFGFFGRKFSLCLSSFEKGAIFLGGNPFESEISSSMMYTPLVKKGLQEGYYIDVNSIKISGQKLHFHQNGAKISTIVPYTTMESKIFAKFVEVYVKFAISMNLTLVPSVAPFEACFSSKGVENSKIGPKVPIIDLVLQSEMVKWRIFGKNLLVHVSDEVMCLGFLDGGLSAKDSIVIGGYQLEDHLLEFYLGNSMLGFSSSLLMGDKKCSDFEAFDISREIL</sequence>
<dbReference type="Proteomes" id="UP000826271">
    <property type="component" value="Unassembled WGS sequence"/>
</dbReference>
<evidence type="ECO:0000256" key="1">
    <source>
        <dbReference type="ARBA" id="ARBA00004239"/>
    </source>
</evidence>
<comment type="subcellular location">
    <subcellularLocation>
        <location evidence="1">Secreted</location>
        <location evidence="1">Extracellular space</location>
    </subcellularLocation>
</comment>
<evidence type="ECO:0000313" key="7">
    <source>
        <dbReference type="EMBL" id="KAG8370151.1"/>
    </source>
</evidence>
<comment type="caution">
    <text evidence="7">The sequence shown here is derived from an EMBL/GenBank/DDBJ whole genome shotgun (WGS) entry which is preliminary data.</text>
</comment>
<evidence type="ECO:0000256" key="2">
    <source>
        <dbReference type="ARBA" id="ARBA00007447"/>
    </source>
</evidence>
<dbReference type="Pfam" id="PF14543">
    <property type="entry name" value="TAXi_N"/>
    <property type="match status" value="1"/>
</dbReference>
<dbReference type="GO" id="GO:0004190">
    <property type="term" value="F:aspartic-type endopeptidase activity"/>
    <property type="evidence" value="ECO:0007669"/>
    <property type="project" value="InterPro"/>
</dbReference>